<reference evidence="4 5" key="1">
    <citation type="journal article" date="2007" name="Nat. Biotechnol.">
        <title>Complete genome sequence of the erythromycin-producing bacterium Saccharopolyspora erythraea NRRL23338.</title>
        <authorList>
            <person name="Oliynyk M."/>
            <person name="Samborskyy M."/>
            <person name="Lester J.B."/>
            <person name="Mironenko T."/>
            <person name="Scott N."/>
            <person name="Dickens S."/>
            <person name="Haydock S.F."/>
            <person name="Leadlay P.F."/>
        </authorList>
    </citation>
    <scope>NUCLEOTIDE SEQUENCE [LARGE SCALE GENOMIC DNA]</scope>
    <source>
        <strain evidence="5">ATCC 11635 / DSM 40517 / JCM 4748 / NBRC 13426 / NCIMB 8594 / NRRL 2338</strain>
    </source>
</reference>
<dbReference type="AlphaFoldDB" id="A4F7K0"/>
<dbReference type="EMBL" id="AM420293">
    <property type="protein sequence ID" value="CAM00024.1"/>
    <property type="molecule type" value="Genomic_DNA"/>
</dbReference>
<dbReference type="GO" id="GO:0016757">
    <property type="term" value="F:glycosyltransferase activity"/>
    <property type="evidence" value="ECO:0007669"/>
    <property type="project" value="UniProtKB-KW"/>
</dbReference>
<keyword evidence="2 4" id="KW-0808">Transferase</keyword>
<keyword evidence="5" id="KW-1185">Reference proteome</keyword>
<sequence>MNVFIDARWTRTDTHDGISRYGANLIEALHQLHPVTMLIHDVRQLDLLPDGVPHVKINSPFSPRELWVSRTLNKLGADVVFSPMQVIGGFSRRYKLILTLHDLIYYRHPQPPGFLPLPVQVVWRLYHKAYWPQRVLLNRADAVVTVSETTRTLMRSYRLTRRPITVVHNAPSELDSSVSVKDSVDSGRGEGAVERAAGEDARNGAGGPRELVYMGSFMPYKNVETLIDGMASLPGYRLHLVSRVAPAREAELVRRIPPGADVIFWRGISDGDYHELLSRAFALVTASKDEGFGLPIIEAMNVGTPVVCSDLTIFREVTGGHARFFQPDSPDGFAAAIDGLEDGAVRAELVESARVQAKHFTWASSAERLLEVMRSVAR</sequence>
<dbReference type="InterPro" id="IPR001296">
    <property type="entry name" value="Glyco_trans_1"/>
</dbReference>
<dbReference type="STRING" id="405948.SACE_0682"/>
<dbReference type="SUPFAM" id="SSF53756">
    <property type="entry name" value="UDP-Glycosyltransferase/glycogen phosphorylase"/>
    <property type="match status" value="1"/>
</dbReference>
<evidence type="ECO:0000313" key="5">
    <source>
        <dbReference type="Proteomes" id="UP000006728"/>
    </source>
</evidence>
<dbReference type="KEGG" id="sen:SACE_0682"/>
<dbReference type="Proteomes" id="UP000006728">
    <property type="component" value="Chromosome"/>
</dbReference>
<dbReference type="CDD" id="cd03809">
    <property type="entry name" value="GT4_MtfB-like"/>
    <property type="match status" value="1"/>
</dbReference>
<dbReference type="OrthoDB" id="9801609at2"/>
<feature type="compositionally biased region" description="Basic and acidic residues" evidence="3">
    <location>
        <begin position="182"/>
        <end position="202"/>
    </location>
</feature>
<evidence type="ECO:0000256" key="3">
    <source>
        <dbReference type="SAM" id="MobiDB-lite"/>
    </source>
</evidence>
<organism evidence="4 5">
    <name type="scientific">Saccharopolyspora erythraea (strain ATCC 11635 / DSM 40517 / JCM 4748 / NBRC 13426 / NCIMB 8594 / NRRL 2338)</name>
    <dbReference type="NCBI Taxonomy" id="405948"/>
    <lineage>
        <taxon>Bacteria</taxon>
        <taxon>Bacillati</taxon>
        <taxon>Actinomycetota</taxon>
        <taxon>Actinomycetes</taxon>
        <taxon>Pseudonocardiales</taxon>
        <taxon>Pseudonocardiaceae</taxon>
        <taxon>Saccharopolyspora</taxon>
    </lineage>
</organism>
<gene>
    <name evidence="4" type="ordered locus">SACE_0682</name>
</gene>
<dbReference type="Pfam" id="PF13439">
    <property type="entry name" value="Glyco_transf_4"/>
    <property type="match status" value="1"/>
</dbReference>
<accession>A4F7K0</accession>
<dbReference type="CAZy" id="GT4">
    <property type="family name" value="Glycosyltransferase Family 4"/>
</dbReference>
<dbReference type="Pfam" id="PF00534">
    <property type="entry name" value="Glycos_transf_1"/>
    <property type="match status" value="1"/>
</dbReference>
<dbReference type="PANTHER" id="PTHR46401:SF2">
    <property type="entry name" value="GLYCOSYLTRANSFERASE WBBK-RELATED"/>
    <property type="match status" value="1"/>
</dbReference>
<protein>
    <submittedName>
        <fullName evidence="4">Glycosyl transferase, group 1</fullName>
    </submittedName>
</protein>
<evidence type="ECO:0000256" key="1">
    <source>
        <dbReference type="ARBA" id="ARBA00022676"/>
    </source>
</evidence>
<dbReference type="Gene3D" id="3.40.50.2000">
    <property type="entry name" value="Glycogen Phosphorylase B"/>
    <property type="match status" value="2"/>
</dbReference>
<dbReference type="RefSeq" id="WP_009951159.1">
    <property type="nucleotide sequence ID" value="NC_009142.1"/>
</dbReference>
<keyword evidence="1" id="KW-0328">Glycosyltransferase</keyword>
<dbReference type="HOGENOM" id="CLU_009583_27_5_11"/>
<proteinExistence type="predicted"/>
<evidence type="ECO:0000256" key="2">
    <source>
        <dbReference type="ARBA" id="ARBA00022679"/>
    </source>
</evidence>
<evidence type="ECO:0000313" key="4">
    <source>
        <dbReference type="EMBL" id="CAM00024.1"/>
    </source>
</evidence>
<dbReference type="PANTHER" id="PTHR46401">
    <property type="entry name" value="GLYCOSYLTRANSFERASE WBBK-RELATED"/>
    <property type="match status" value="1"/>
</dbReference>
<dbReference type="eggNOG" id="COG0438">
    <property type="taxonomic scope" value="Bacteria"/>
</dbReference>
<name>A4F7K0_SACEN</name>
<dbReference type="InterPro" id="IPR028098">
    <property type="entry name" value="Glyco_trans_4-like_N"/>
</dbReference>
<feature type="region of interest" description="Disordered" evidence="3">
    <location>
        <begin position="177"/>
        <end position="204"/>
    </location>
</feature>